<evidence type="ECO:0000256" key="1">
    <source>
        <dbReference type="ARBA" id="ARBA00022679"/>
    </source>
</evidence>
<keyword evidence="5" id="KW-1185">Reference proteome</keyword>
<accession>A0A8J3P4K1</accession>
<protein>
    <submittedName>
        <fullName evidence="4">N-acetyltransferase</fullName>
    </submittedName>
</protein>
<comment type="caution">
    <text evidence="4">The sequence shown here is derived from an EMBL/GenBank/DDBJ whole genome shotgun (WGS) entry which is preliminary data.</text>
</comment>
<evidence type="ECO:0000256" key="2">
    <source>
        <dbReference type="ARBA" id="ARBA00023315"/>
    </source>
</evidence>
<keyword evidence="2" id="KW-0012">Acyltransferase</keyword>
<dbReference type="GO" id="GO:0016747">
    <property type="term" value="F:acyltransferase activity, transferring groups other than amino-acyl groups"/>
    <property type="evidence" value="ECO:0007669"/>
    <property type="project" value="InterPro"/>
</dbReference>
<dbReference type="EMBL" id="BONI01000002">
    <property type="protein sequence ID" value="GIG03781.1"/>
    <property type="molecule type" value="Genomic_DNA"/>
</dbReference>
<dbReference type="PROSITE" id="PS51186">
    <property type="entry name" value="GNAT"/>
    <property type="match status" value="1"/>
</dbReference>
<keyword evidence="1" id="KW-0808">Transferase</keyword>
<dbReference type="RefSeq" id="WP_203688240.1">
    <property type="nucleotide sequence ID" value="NZ_BAAALC010000001.1"/>
</dbReference>
<dbReference type="Proteomes" id="UP000630887">
    <property type="component" value="Unassembled WGS sequence"/>
</dbReference>
<sequence>MAETDAEAVLAIYQYGIDTGNATFDTTAPTWSAFDAGRMPEHRLVACDHIRQVLGWVAASRVSSRPAYAGVVEHSVYIHPEARGRGVGLALMRALIASTEAAGIWTIQSGIFPENTASLALHRAVGFREVGVRERPGCLHGQWRDVVAVERRSTVAGTTAG</sequence>
<dbReference type="AlphaFoldDB" id="A0A8J3P4K1"/>
<dbReference type="Pfam" id="PF00583">
    <property type="entry name" value="Acetyltransf_1"/>
    <property type="match status" value="1"/>
</dbReference>
<evidence type="ECO:0000259" key="3">
    <source>
        <dbReference type="PROSITE" id="PS51186"/>
    </source>
</evidence>
<dbReference type="Gene3D" id="3.40.630.30">
    <property type="match status" value="1"/>
</dbReference>
<dbReference type="PANTHER" id="PTHR43072">
    <property type="entry name" value="N-ACETYLTRANSFERASE"/>
    <property type="match status" value="1"/>
</dbReference>
<name>A0A8J3P4K1_9ACTN</name>
<dbReference type="PANTHER" id="PTHR43072:SF23">
    <property type="entry name" value="UPF0039 PROTEIN C11D3.02C"/>
    <property type="match status" value="1"/>
</dbReference>
<dbReference type="CDD" id="cd04301">
    <property type="entry name" value="NAT_SF"/>
    <property type="match status" value="1"/>
</dbReference>
<feature type="domain" description="N-acetyltransferase" evidence="3">
    <location>
        <begin position="1"/>
        <end position="156"/>
    </location>
</feature>
<gene>
    <name evidence="4" type="ORF">Cco03nite_04810</name>
</gene>
<dbReference type="InterPro" id="IPR016181">
    <property type="entry name" value="Acyl_CoA_acyltransferase"/>
</dbReference>
<proteinExistence type="predicted"/>
<dbReference type="SUPFAM" id="SSF55729">
    <property type="entry name" value="Acyl-CoA N-acyltransferases (Nat)"/>
    <property type="match status" value="1"/>
</dbReference>
<organism evidence="4 5">
    <name type="scientific">Catellatospora coxensis</name>
    <dbReference type="NCBI Taxonomy" id="310354"/>
    <lineage>
        <taxon>Bacteria</taxon>
        <taxon>Bacillati</taxon>
        <taxon>Actinomycetota</taxon>
        <taxon>Actinomycetes</taxon>
        <taxon>Micromonosporales</taxon>
        <taxon>Micromonosporaceae</taxon>
        <taxon>Catellatospora</taxon>
    </lineage>
</organism>
<evidence type="ECO:0000313" key="5">
    <source>
        <dbReference type="Proteomes" id="UP000630887"/>
    </source>
</evidence>
<reference evidence="4 5" key="1">
    <citation type="submission" date="2021-01" db="EMBL/GenBank/DDBJ databases">
        <title>Whole genome shotgun sequence of Catellatospora coxensis NBRC 107359.</title>
        <authorList>
            <person name="Komaki H."/>
            <person name="Tamura T."/>
        </authorList>
    </citation>
    <scope>NUCLEOTIDE SEQUENCE [LARGE SCALE GENOMIC DNA]</scope>
    <source>
        <strain evidence="4 5">NBRC 107359</strain>
    </source>
</reference>
<dbReference type="InterPro" id="IPR000182">
    <property type="entry name" value="GNAT_dom"/>
</dbReference>
<evidence type="ECO:0000313" key="4">
    <source>
        <dbReference type="EMBL" id="GIG03781.1"/>
    </source>
</evidence>